<organism evidence="1 2">
    <name type="scientific">Candidatus Shapirobacteria bacterium CG08_land_8_20_14_0_20_39_18</name>
    <dbReference type="NCBI Taxonomy" id="1974883"/>
    <lineage>
        <taxon>Bacteria</taxon>
        <taxon>Candidatus Shapironibacteriota</taxon>
    </lineage>
</organism>
<reference evidence="2" key="1">
    <citation type="submission" date="2017-09" db="EMBL/GenBank/DDBJ databases">
        <title>Depth-based differentiation of microbial function through sediment-hosted aquifers and enrichment of novel symbionts in the deep terrestrial subsurface.</title>
        <authorList>
            <person name="Probst A.J."/>
            <person name="Ladd B."/>
            <person name="Jarett J.K."/>
            <person name="Geller-Mcgrath D.E."/>
            <person name="Sieber C.M.K."/>
            <person name="Emerson J.B."/>
            <person name="Anantharaman K."/>
            <person name="Thomas B.C."/>
            <person name="Malmstrom R."/>
            <person name="Stieglmeier M."/>
            <person name="Klingl A."/>
            <person name="Woyke T."/>
            <person name="Ryan C.M."/>
            <person name="Banfield J.F."/>
        </authorList>
    </citation>
    <scope>NUCLEOTIDE SEQUENCE [LARGE SCALE GENOMIC DNA]</scope>
</reference>
<gene>
    <name evidence="1" type="ORF">COT44_01185</name>
</gene>
<accession>A0A2M6XDW5</accession>
<dbReference type="EMBL" id="PEYO01000005">
    <property type="protein sequence ID" value="PIU03880.1"/>
    <property type="molecule type" value="Genomic_DNA"/>
</dbReference>
<protein>
    <recommendedName>
        <fullName evidence="3">DUF2292 domain-containing protein</fullName>
    </recommendedName>
</protein>
<comment type="caution">
    <text evidence="1">The sequence shown here is derived from an EMBL/GenBank/DDBJ whole genome shotgun (WGS) entry which is preliminary data.</text>
</comment>
<dbReference type="InterPro" id="IPR018743">
    <property type="entry name" value="DUF2292"/>
</dbReference>
<dbReference type="AlphaFoldDB" id="A0A2M6XDW5"/>
<proteinExistence type="predicted"/>
<dbReference type="Proteomes" id="UP000228996">
    <property type="component" value="Unassembled WGS sequence"/>
</dbReference>
<sequence length="54" mass="6309">MEKIQTVKINSQLIDELRQALQELNGWGSLEIYVQDSKVTQITKRVIKKTDHQL</sequence>
<evidence type="ECO:0000313" key="1">
    <source>
        <dbReference type="EMBL" id="PIU03880.1"/>
    </source>
</evidence>
<evidence type="ECO:0008006" key="3">
    <source>
        <dbReference type="Google" id="ProtNLM"/>
    </source>
</evidence>
<dbReference type="Pfam" id="PF10055">
    <property type="entry name" value="DUF2292"/>
    <property type="match status" value="1"/>
</dbReference>
<evidence type="ECO:0000313" key="2">
    <source>
        <dbReference type="Proteomes" id="UP000228996"/>
    </source>
</evidence>
<name>A0A2M6XDW5_9BACT</name>